<accession>A0A5N5IJ46</accession>
<comment type="caution">
    <text evidence="1">The sequence shown here is derived from an EMBL/GenBank/DDBJ whole genome shotgun (WGS) entry which is preliminary data.</text>
</comment>
<protein>
    <submittedName>
        <fullName evidence="1">Transcription factor MYB113-like</fullName>
    </submittedName>
</protein>
<organism evidence="1 2">
    <name type="scientific">Pyrus ussuriensis x Pyrus communis</name>
    <dbReference type="NCBI Taxonomy" id="2448454"/>
    <lineage>
        <taxon>Eukaryota</taxon>
        <taxon>Viridiplantae</taxon>
        <taxon>Streptophyta</taxon>
        <taxon>Embryophyta</taxon>
        <taxon>Tracheophyta</taxon>
        <taxon>Spermatophyta</taxon>
        <taxon>Magnoliopsida</taxon>
        <taxon>eudicotyledons</taxon>
        <taxon>Gunneridae</taxon>
        <taxon>Pentapetalae</taxon>
        <taxon>rosids</taxon>
        <taxon>fabids</taxon>
        <taxon>Rosales</taxon>
        <taxon>Rosaceae</taxon>
        <taxon>Amygdaloideae</taxon>
        <taxon>Maleae</taxon>
        <taxon>Pyrus</taxon>
    </lineage>
</organism>
<dbReference type="AlphaFoldDB" id="A0A5N5IJ46"/>
<sequence length="210" mass="24268">MFHSRIKHLDTDYHFVKERVQKRDITVHYVITDSQYGHSSGVTQTSPIASEQNGGIIALFYPAPLGAVESMIGLMSCYRYNKDVMLCFPVVVNDKKDNVESEETGQIAVLEAHEEEGWTTVTKRWRKKAERHKNIEVVMEDRSQKEVGKVLKYKGAKDNTIIFERLERDIANPLRLTEFSNFKVHNYPIFGSDHSPILLTNVVNRKKNHY</sequence>
<reference evidence="1 2" key="3">
    <citation type="submission" date="2019-11" db="EMBL/GenBank/DDBJ databases">
        <title>A de novo genome assembly of a pear dwarfing rootstock.</title>
        <authorList>
            <person name="Wang F."/>
            <person name="Wang J."/>
            <person name="Li S."/>
            <person name="Zhang Y."/>
            <person name="Fang M."/>
            <person name="Ma L."/>
            <person name="Zhao Y."/>
            <person name="Jiang S."/>
        </authorList>
    </citation>
    <scope>NUCLEOTIDE SEQUENCE [LARGE SCALE GENOMIC DNA]</scope>
    <source>
        <strain evidence="1">S2</strain>
        <tissue evidence="1">Leaf</tissue>
    </source>
</reference>
<reference evidence="2" key="2">
    <citation type="submission" date="2019-10" db="EMBL/GenBank/DDBJ databases">
        <title>A de novo genome assembly of a pear dwarfing rootstock.</title>
        <authorList>
            <person name="Wang F."/>
            <person name="Wang J."/>
            <person name="Li S."/>
            <person name="Zhang Y."/>
            <person name="Fang M."/>
            <person name="Ma L."/>
            <person name="Zhao Y."/>
            <person name="Jiang S."/>
        </authorList>
    </citation>
    <scope>NUCLEOTIDE SEQUENCE [LARGE SCALE GENOMIC DNA]</scope>
</reference>
<proteinExistence type="predicted"/>
<reference evidence="1 2" key="1">
    <citation type="submission" date="2019-09" db="EMBL/GenBank/DDBJ databases">
        <authorList>
            <person name="Ou C."/>
        </authorList>
    </citation>
    <scope>NUCLEOTIDE SEQUENCE [LARGE SCALE GENOMIC DNA]</scope>
    <source>
        <strain evidence="1">S2</strain>
        <tissue evidence="1">Leaf</tissue>
    </source>
</reference>
<dbReference type="OrthoDB" id="1113909at2759"/>
<dbReference type="EMBL" id="SMOL01000004">
    <property type="protein sequence ID" value="KAB2635244.1"/>
    <property type="molecule type" value="Genomic_DNA"/>
</dbReference>
<name>A0A5N5IJ46_9ROSA</name>
<evidence type="ECO:0000313" key="1">
    <source>
        <dbReference type="EMBL" id="KAB2635244.1"/>
    </source>
</evidence>
<dbReference type="Proteomes" id="UP000327157">
    <property type="component" value="Chromosome 5"/>
</dbReference>
<gene>
    <name evidence="1" type="ORF">D8674_025778</name>
</gene>
<evidence type="ECO:0000313" key="2">
    <source>
        <dbReference type="Proteomes" id="UP000327157"/>
    </source>
</evidence>
<keyword evidence="2" id="KW-1185">Reference proteome</keyword>